<keyword evidence="4 6" id="KW-1133">Transmembrane helix</keyword>
<dbReference type="STRING" id="112248.SAMN05444392_11319"/>
<dbReference type="Proteomes" id="UP000184476">
    <property type="component" value="Unassembled WGS sequence"/>
</dbReference>
<dbReference type="OrthoDB" id="9784202at2"/>
<reference evidence="7 8" key="1">
    <citation type="submission" date="2016-11" db="EMBL/GenBank/DDBJ databases">
        <authorList>
            <person name="Jaros S."/>
            <person name="Januszkiewicz K."/>
            <person name="Wedrychowicz H."/>
        </authorList>
    </citation>
    <scope>NUCLEOTIDE SEQUENCE [LARGE SCALE GENOMIC DNA]</scope>
    <source>
        <strain evidence="7 8">DSM 44666</strain>
    </source>
</reference>
<dbReference type="PANTHER" id="PTHR30086:SF20">
    <property type="entry name" value="ARGININE EXPORTER PROTEIN ARGO-RELATED"/>
    <property type="match status" value="1"/>
</dbReference>
<feature type="transmembrane region" description="Helical" evidence="6">
    <location>
        <begin position="6"/>
        <end position="29"/>
    </location>
</feature>
<dbReference type="PIRSF" id="PIRSF006324">
    <property type="entry name" value="LeuE"/>
    <property type="match status" value="1"/>
</dbReference>
<dbReference type="RefSeq" id="WP_073156880.1">
    <property type="nucleotide sequence ID" value="NZ_FQVL01000013.1"/>
</dbReference>
<comment type="subcellular location">
    <subcellularLocation>
        <location evidence="1">Cell membrane</location>
        <topology evidence="1">Multi-pass membrane protein</topology>
    </subcellularLocation>
</comment>
<dbReference type="InterPro" id="IPR001123">
    <property type="entry name" value="LeuE-type"/>
</dbReference>
<evidence type="ECO:0000313" key="7">
    <source>
        <dbReference type="EMBL" id="SHF27738.1"/>
    </source>
</evidence>
<gene>
    <name evidence="7" type="ORF">SAMN05444392_11319</name>
</gene>
<feature type="transmembrane region" description="Helical" evidence="6">
    <location>
        <begin position="187"/>
        <end position="205"/>
    </location>
</feature>
<dbReference type="GO" id="GO:0005886">
    <property type="term" value="C:plasma membrane"/>
    <property type="evidence" value="ECO:0007669"/>
    <property type="project" value="UniProtKB-SubCell"/>
</dbReference>
<keyword evidence="2" id="KW-1003">Cell membrane</keyword>
<keyword evidence="5 6" id="KW-0472">Membrane</keyword>
<dbReference type="GO" id="GO:0015171">
    <property type="term" value="F:amino acid transmembrane transporter activity"/>
    <property type="evidence" value="ECO:0007669"/>
    <property type="project" value="TreeGrafter"/>
</dbReference>
<evidence type="ECO:0000256" key="1">
    <source>
        <dbReference type="ARBA" id="ARBA00004651"/>
    </source>
</evidence>
<feature type="transmembrane region" description="Helical" evidence="6">
    <location>
        <begin position="113"/>
        <end position="134"/>
    </location>
</feature>
<evidence type="ECO:0000256" key="5">
    <source>
        <dbReference type="ARBA" id="ARBA00023136"/>
    </source>
</evidence>
<dbReference type="PANTHER" id="PTHR30086">
    <property type="entry name" value="ARGININE EXPORTER PROTEIN ARGO"/>
    <property type="match status" value="1"/>
</dbReference>
<feature type="transmembrane region" description="Helical" evidence="6">
    <location>
        <begin position="41"/>
        <end position="65"/>
    </location>
</feature>
<evidence type="ECO:0000256" key="4">
    <source>
        <dbReference type="ARBA" id="ARBA00022989"/>
    </source>
</evidence>
<feature type="transmembrane region" description="Helical" evidence="6">
    <location>
        <begin position="71"/>
        <end position="93"/>
    </location>
</feature>
<sequence length="208" mass="22524">MLTFSTIIAFMVVVLGLFIIPGPAVLLVATRTIKSGRKEGIKAGLGIATGDLIHTLFAAVGLSAILMTSAIAFNLVKFAGAAYLIYLGIRAILEKSTEGQLKETNQLSTGYTYSQAIIIELLNPKTALFFLSFLPQFVEPVNGTVFVQFLVLGLIFSILSILYTTFLAMSVQLFLKNAHQATWISRWGGKIIGSIYIGLGLKVAFQKQ</sequence>
<evidence type="ECO:0000313" key="8">
    <source>
        <dbReference type="Proteomes" id="UP000184476"/>
    </source>
</evidence>
<keyword evidence="3 6" id="KW-0812">Transmembrane</keyword>
<name>A0A1M5ABR2_9BACL</name>
<feature type="transmembrane region" description="Helical" evidence="6">
    <location>
        <begin position="146"/>
        <end position="175"/>
    </location>
</feature>
<dbReference type="Pfam" id="PF01810">
    <property type="entry name" value="LysE"/>
    <property type="match status" value="1"/>
</dbReference>
<evidence type="ECO:0000256" key="6">
    <source>
        <dbReference type="SAM" id="Phobius"/>
    </source>
</evidence>
<proteinExistence type="predicted"/>
<dbReference type="AlphaFoldDB" id="A0A1M5ABR2"/>
<evidence type="ECO:0000256" key="3">
    <source>
        <dbReference type="ARBA" id="ARBA00022692"/>
    </source>
</evidence>
<accession>A0A1M5ABR2</accession>
<evidence type="ECO:0000256" key="2">
    <source>
        <dbReference type="ARBA" id="ARBA00022475"/>
    </source>
</evidence>
<protein>
    <submittedName>
        <fullName evidence="7">Threonine/homoserine/homoserine lactone efflux protein</fullName>
    </submittedName>
</protein>
<keyword evidence="8" id="KW-1185">Reference proteome</keyword>
<organism evidence="7 8">
    <name type="scientific">Seinonella peptonophila</name>
    <dbReference type="NCBI Taxonomy" id="112248"/>
    <lineage>
        <taxon>Bacteria</taxon>
        <taxon>Bacillati</taxon>
        <taxon>Bacillota</taxon>
        <taxon>Bacilli</taxon>
        <taxon>Bacillales</taxon>
        <taxon>Thermoactinomycetaceae</taxon>
        <taxon>Seinonella</taxon>
    </lineage>
</organism>
<dbReference type="EMBL" id="FQVL01000013">
    <property type="protein sequence ID" value="SHF27738.1"/>
    <property type="molecule type" value="Genomic_DNA"/>
</dbReference>